<keyword evidence="1" id="KW-0472">Membrane</keyword>
<organism evidence="2 3">
    <name type="scientific">Pararhodospirillum photometricum DSM 122</name>
    <dbReference type="NCBI Taxonomy" id="1150469"/>
    <lineage>
        <taxon>Bacteria</taxon>
        <taxon>Pseudomonadati</taxon>
        <taxon>Pseudomonadota</taxon>
        <taxon>Alphaproteobacteria</taxon>
        <taxon>Rhodospirillales</taxon>
        <taxon>Rhodospirillaceae</taxon>
        <taxon>Pararhodospirillum</taxon>
    </lineage>
</organism>
<dbReference type="EMBL" id="HE663493">
    <property type="protein sequence ID" value="CCG09189.1"/>
    <property type="molecule type" value="Genomic_DNA"/>
</dbReference>
<feature type="transmembrane region" description="Helical" evidence="1">
    <location>
        <begin position="176"/>
        <end position="197"/>
    </location>
</feature>
<dbReference type="HOGENOM" id="CLU_039013_1_0_5"/>
<evidence type="ECO:0000256" key="1">
    <source>
        <dbReference type="SAM" id="Phobius"/>
    </source>
</evidence>
<dbReference type="RefSeq" id="WP_014415820.1">
    <property type="nucleotide sequence ID" value="NC_017059.1"/>
</dbReference>
<protein>
    <submittedName>
        <fullName evidence="2">Predicted Na+-dependent transporter</fullName>
    </submittedName>
</protein>
<evidence type="ECO:0000313" key="3">
    <source>
        <dbReference type="Proteomes" id="UP000033220"/>
    </source>
</evidence>
<evidence type="ECO:0000313" key="2">
    <source>
        <dbReference type="EMBL" id="CCG09189.1"/>
    </source>
</evidence>
<dbReference type="AlphaFoldDB" id="H6SMQ4"/>
<dbReference type="GO" id="GO:0005886">
    <property type="term" value="C:plasma membrane"/>
    <property type="evidence" value="ECO:0007669"/>
    <property type="project" value="TreeGrafter"/>
</dbReference>
<name>H6SMQ4_PARPM</name>
<dbReference type="KEGG" id="rpm:RSPPHO_02563"/>
<dbReference type="InterPro" id="IPR038770">
    <property type="entry name" value="Na+/solute_symporter_sf"/>
</dbReference>
<proteinExistence type="predicted"/>
<keyword evidence="3" id="KW-1185">Reference proteome</keyword>
<accession>H6SMQ4</accession>
<dbReference type="Gene3D" id="1.20.1530.20">
    <property type="match status" value="1"/>
</dbReference>
<feature type="transmembrane region" description="Helical" evidence="1">
    <location>
        <begin position="45"/>
        <end position="65"/>
    </location>
</feature>
<dbReference type="PIRSF" id="PIRSF026166">
    <property type="entry name" value="UCP026166"/>
    <property type="match status" value="1"/>
</dbReference>
<dbReference type="Proteomes" id="UP000033220">
    <property type="component" value="Chromosome DSM 122"/>
</dbReference>
<dbReference type="eggNOG" id="COG0385">
    <property type="taxonomic scope" value="Bacteria"/>
</dbReference>
<dbReference type="PANTHER" id="PTHR18640">
    <property type="entry name" value="SOLUTE CARRIER FAMILY 10 MEMBER 7"/>
    <property type="match status" value="1"/>
</dbReference>
<dbReference type="PATRIC" id="fig|1150469.3.peg.2914"/>
<gene>
    <name evidence="2" type="ORF">RSPPHO_02563</name>
</gene>
<keyword evidence="1" id="KW-0812">Transmembrane</keyword>
<feature type="transmembrane region" description="Helical" evidence="1">
    <location>
        <begin position="77"/>
        <end position="99"/>
    </location>
</feature>
<reference evidence="2 3" key="1">
    <citation type="submission" date="2012-02" db="EMBL/GenBank/DDBJ databases">
        <title>Shotgun genome sequence of Phaeospirillum photometricum DSM 122.</title>
        <authorList>
            <person name="Duquesne K."/>
            <person name="Sturgis J."/>
        </authorList>
    </citation>
    <scope>NUCLEOTIDE SEQUENCE [LARGE SCALE GENOMIC DNA]</scope>
    <source>
        <strain evidence="3">DSM122</strain>
    </source>
</reference>
<feature type="transmembrane region" description="Helical" evidence="1">
    <location>
        <begin position="17"/>
        <end position="39"/>
    </location>
</feature>
<feature type="transmembrane region" description="Helical" evidence="1">
    <location>
        <begin position="145"/>
        <end position="164"/>
    </location>
</feature>
<dbReference type="STRING" id="1150469.RSPPHO_02563"/>
<sequence>MAPREVGRGMAHWRLQLLVILCTYGVFPLLGLGIAALGFGLAPPLVIGFLYLCVLPSTVQSSIAFTSMAGGNVPAALTAATVSNLLGVVATPVLTGVLLGGAGGGISLGALEAIALQVLLPFGLGQLARPWLAGWVGRHRRLTTLVDRGAILLVVYAAFSEGMTQGVWARMSWGDFGIMAGLDLALLGIVMAVSLGLGRWAGFDRADRLTLFFCGSKKSMATGLPMAGVLFAGQAVPLIVLPLMLFHQIQLMVCAILAQRWSRDPRD</sequence>
<dbReference type="PANTHER" id="PTHR18640:SF5">
    <property type="entry name" value="SODIUM_BILE ACID COTRANSPORTER 7"/>
    <property type="match status" value="1"/>
</dbReference>
<dbReference type="InterPro" id="IPR016833">
    <property type="entry name" value="Put_Na-Bile_cotransptr"/>
</dbReference>
<keyword evidence="1" id="KW-1133">Transmembrane helix</keyword>
<dbReference type="Pfam" id="PF13593">
    <property type="entry name" value="SBF_like"/>
    <property type="match status" value="1"/>
</dbReference>